<dbReference type="STRING" id="578459.A0A194S6S0"/>
<proteinExistence type="inferred from homology"/>
<dbReference type="OrthoDB" id="423313at2759"/>
<evidence type="ECO:0000256" key="4">
    <source>
        <dbReference type="ARBA" id="ARBA00022824"/>
    </source>
</evidence>
<evidence type="ECO:0000256" key="5">
    <source>
        <dbReference type="ARBA" id="ARBA00023253"/>
    </source>
</evidence>
<feature type="region of interest" description="Disordered" evidence="9">
    <location>
        <begin position="303"/>
        <end position="325"/>
    </location>
</feature>
<feature type="compositionally biased region" description="Basic and acidic residues" evidence="9">
    <location>
        <begin position="1"/>
        <end position="10"/>
    </location>
</feature>
<dbReference type="RefSeq" id="XP_018272293.1">
    <property type="nucleotide sequence ID" value="XM_018416259.1"/>
</dbReference>
<dbReference type="InterPro" id="IPR045130">
    <property type="entry name" value="OFUT2-like"/>
</dbReference>
<dbReference type="GO" id="GO:0006004">
    <property type="term" value="P:fucose metabolic process"/>
    <property type="evidence" value="ECO:0007669"/>
    <property type="project" value="UniProtKB-KW"/>
</dbReference>
<keyword evidence="3" id="KW-0808">Transferase</keyword>
<comment type="subcellular location">
    <subcellularLocation>
        <location evidence="1">Endoplasmic reticulum</location>
    </subcellularLocation>
</comment>
<dbReference type="AlphaFoldDB" id="A0A194S6S0"/>
<dbReference type="InterPro" id="IPR019378">
    <property type="entry name" value="GDP-Fuc_O-FucTrfase"/>
</dbReference>
<organism evidence="10 11">
    <name type="scientific">Rhodotorula graminis (strain WP1)</name>
    <dbReference type="NCBI Taxonomy" id="578459"/>
    <lineage>
        <taxon>Eukaryota</taxon>
        <taxon>Fungi</taxon>
        <taxon>Dikarya</taxon>
        <taxon>Basidiomycota</taxon>
        <taxon>Pucciniomycotina</taxon>
        <taxon>Microbotryomycetes</taxon>
        <taxon>Sporidiobolales</taxon>
        <taxon>Sporidiobolaceae</taxon>
        <taxon>Rhodotorula</taxon>
    </lineage>
</organism>
<evidence type="ECO:0000256" key="2">
    <source>
        <dbReference type="ARBA" id="ARBA00004922"/>
    </source>
</evidence>
<comment type="similarity">
    <text evidence="7">Belongs to the glycosyltransferase 68 family.</text>
</comment>
<evidence type="ECO:0000256" key="6">
    <source>
        <dbReference type="ARBA" id="ARBA00023277"/>
    </source>
</evidence>
<dbReference type="PANTHER" id="PTHR13398:SF0">
    <property type="entry name" value="GDP-FUCOSE PROTEIN O-FUCOSYLTRANSFERASE 2"/>
    <property type="match status" value="1"/>
</dbReference>
<feature type="region of interest" description="Disordered" evidence="9">
    <location>
        <begin position="1"/>
        <end position="47"/>
    </location>
</feature>
<keyword evidence="11" id="KW-1185">Reference proteome</keyword>
<reference evidence="10 11" key="1">
    <citation type="journal article" date="2015" name="Front. Microbiol.">
        <title>Genome sequence of the plant growth promoting endophytic yeast Rhodotorula graminis WP1.</title>
        <authorList>
            <person name="Firrincieli A."/>
            <person name="Otillar R."/>
            <person name="Salamov A."/>
            <person name="Schmutz J."/>
            <person name="Khan Z."/>
            <person name="Redman R.S."/>
            <person name="Fleck N.D."/>
            <person name="Lindquist E."/>
            <person name="Grigoriev I.V."/>
            <person name="Doty S.L."/>
        </authorList>
    </citation>
    <scope>NUCLEOTIDE SEQUENCE [LARGE SCALE GENOMIC DNA]</scope>
    <source>
        <strain evidence="10 11">WP1</strain>
    </source>
</reference>
<evidence type="ECO:0000256" key="8">
    <source>
        <dbReference type="ARBA" id="ARBA00026232"/>
    </source>
</evidence>
<dbReference type="OMA" id="ERNASWW"/>
<dbReference type="GeneID" id="28976707"/>
<dbReference type="GO" id="GO:0005783">
    <property type="term" value="C:endoplasmic reticulum"/>
    <property type="evidence" value="ECO:0007669"/>
    <property type="project" value="UniProtKB-SubCell"/>
</dbReference>
<dbReference type="GO" id="GO:0046922">
    <property type="term" value="F:peptide-O-fucosyltransferase activity"/>
    <property type="evidence" value="ECO:0007669"/>
    <property type="project" value="InterPro"/>
</dbReference>
<accession>A0A194S6S0</accession>
<sequence>MMRTSSEHELLPQSPTSPTAPYGRHTPRGSLWPDEEGGEPEARRHKFARRRRGGAAAWCAGLAWTDRLRWIIGALVVGGFFYASLLDHGTDARERIRDSLHSAAHRLHDLTAEKAGMNKSLVLNFPDEPQDTFMSQLKPGVRYITTMSYGGHANQFMAIENLLYLSKLLSRVAIVPTLSPLHFNETPRDFSTFYDLDRFYRETEIPAVEMSAFKPWNFTRPAVKEQISCWSVLEQTAGNRNVNDGSLAAHQIAVKYWALPPMERGSEGFNIWFESLHSFDFGRLKRDKWIERVKKELIPQQYPQVHPSADPSHERAETLKPGFDPLGSPPPDENLFCLDTTFFLGSRILPPAYPLPDKRYEAPRLYEGHGWLQAGQFLRFSTHLEELATIYLQDLFGTVTIPPFIAVHLRRGDFQSARGLTSLEAFTDAVQRVRDRLDWRMDHPDGWVGAGHAQQKYFSGVRARHYAVVATTDEAPSSDFVRQLKEDLGWKVVDHEHMHTEEELGAWYPTMIDAAVLARGRGFVGTEWSTFSYLAGLRVKYRISTSIAYSSIVFLLVN</sequence>
<keyword evidence="5" id="KW-0294">Fucose metabolism</keyword>
<evidence type="ECO:0000256" key="7">
    <source>
        <dbReference type="ARBA" id="ARBA00025803"/>
    </source>
</evidence>
<evidence type="ECO:0000256" key="1">
    <source>
        <dbReference type="ARBA" id="ARBA00004240"/>
    </source>
</evidence>
<evidence type="ECO:0000256" key="9">
    <source>
        <dbReference type="SAM" id="MobiDB-lite"/>
    </source>
</evidence>
<keyword evidence="4" id="KW-0256">Endoplasmic reticulum</keyword>
<comment type="pathway">
    <text evidence="2">Protein modification; protein glycosylation.</text>
</comment>
<dbReference type="Proteomes" id="UP000053890">
    <property type="component" value="Unassembled WGS sequence"/>
</dbReference>
<dbReference type="Gene3D" id="3.40.50.11350">
    <property type="match status" value="1"/>
</dbReference>
<evidence type="ECO:0000313" key="11">
    <source>
        <dbReference type="Proteomes" id="UP000053890"/>
    </source>
</evidence>
<keyword evidence="6" id="KW-0119">Carbohydrate metabolism</keyword>
<gene>
    <name evidence="10" type="ORF">RHOBADRAFT_52278</name>
</gene>
<dbReference type="Pfam" id="PF10250">
    <property type="entry name" value="O-FucT"/>
    <property type="match status" value="1"/>
</dbReference>
<dbReference type="EMBL" id="KQ474076">
    <property type="protein sequence ID" value="KPV76244.1"/>
    <property type="molecule type" value="Genomic_DNA"/>
</dbReference>
<protein>
    <recommendedName>
        <fullName evidence="8">GDP-fucose protein O-fucosyltransferase 2</fullName>
    </recommendedName>
</protein>
<dbReference type="PANTHER" id="PTHR13398">
    <property type="entry name" value="GDP-FUCOSE PROTEIN O-FUCOSYLTRANSFERASE 2"/>
    <property type="match status" value="1"/>
</dbReference>
<evidence type="ECO:0000256" key="3">
    <source>
        <dbReference type="ARBA" id="ARBA00022679"/>
    </source>
</evidence>
<evidence type="ECO:0000313" key="10">
    <source>
        <dbReference type="EMBL" id="KPV76244.1"/>
    </source>
</evidence>
<dbReference type="CDD" id="cd11296">
    <property type="entry name" value="O-FucT_like"/>
    <property type="match status" value="1"/>
</dbReference>
<name>A0A194S6S0_RHOGW</name>